<evidence type="ECO:0000259" key="1">
    <source>
        <dbReference type="PROSITE" id="PS51340"/>
    </source>
</evidence>
<dbReference type="PROSITE" id="PS51340">
    <property type="entry name" value="MOSC"/>
    <property type="match status" value="1"/>
</dbReference>
<dbReference type="Proteomes" id="UP000593719">
    <property type="component" value="Chromosome"/>
</dbReference>
<accession>A0A7M1B4P2</accession>
<name>A0A7M1B4P2_9BACT</name>
<feature type="domain" description="MOSC" evidence="1">
    <location>
        <begin position="22"/>
        <end position="147"/>
    </location>
</feature>
<dbReference type="AlphaFoldDB" id="A0A7M1B4P2"/>
<organism evidence="2 3">
    <name type="scientific">Sulfurimonas sediminis</name>
    <dbReference type="NCBI Taxonomy" id="2590020"/>
    <lineage>
        <taxon>Bacteria</taxon>
        <taxon>Pseudomonadati</taxon>
        <taxon>Campylobacterota</taxon>
        <taxon>Epsilonproteobacteria</taxon>
        <taxon>Campylobacterales</taxon>
        <taxon>Sulfurimonadaceae</taxon>
        <taxon>Sulfurimonas</taxon>
    </lineage>
</organism>
<dbReference type="Gene3D" id="2.40.33.20">
    <property type="entry name" value="PK beta-barrel domain-like"/>
    <property type="match status" value="1"/>
</dbReference>
<dbReference type="KEGG" id="ssei:FJR45_11900"/>
<proteinExistence type="predicted"/>
<protein>
    <submittedName>
        <fullName evidence="2">MOSC domain-containing protein</fullName>
    </submittedName>
</protein>
<dbReference type="EMBL" id="CP041235">
    <property type="protein sequence ID" value="QOP44605.1"/>
    <property type="molecule type" value="Genomic_DNA"/>
</dbReference>
<keyword evidence="3" id="KW-1185">Reference proteome</keyword>
<dbReference type="GO" id="GO:0030170">
    <property type="term" value="F:pyridoxal phosphate binding"/>
    <property type="evidence" value="ECO:0007669"/>
    <property type="project" value="InterPro"/>
</dbReference>
<dbReference type="RefSeq" id="WP_193150733.1">
    <property type="nucleotide sequence ID" value="NZ_CP041235.1"/>
</dbReference>
<sequence>MKKNLQGKVLKLFITKNDTDKTRISTSHIDADEYGILNDKFYNKNVQRAILITSIQSYNMASETNINLSDGALGENILIDINPYHLNAGDTFVIGDTTLEITQNCTLCKGLSIINPKLPKLLKNDRGIFAKIISGPCVIKVGDTVSI</sequence>
<dbReference type="InterPro" id="IPR005302">
    <property type="entry name" value="MoCF_Sase_C"/>
</dbReference>
<dbReference type="GO" id="GO:0030151">
    <property type="term" value="F:molybdenum ion binding"/>
    <property type="evidence" value="ECO:0007669"/>
    <property type="project" value="InterPro"/>
</dbReference>
<dbReference type="InterPro" id="IPR011037">
    <property type="entry name" value="Pyrv_Knase-like_insert_dom_sf"/>
</dbReference>
<gene>
    <name evidence="2" type="ORF">FJR45_11900</name>
</gene>
<dbReference type="Pfam" id="PF03473">
    <property type="entry name" value="MOSC"/>
    <property type="match status" value="1"/>
</dbReference>
<dbReference type="GO" id="GO:0003824">
    <property type="term" value="F:catalytic activity"/>
    <property type="evidence" value="ECO:0007669"/>
    <property type="project" value="InterPro"/>
</dbReference>
<dbReference type="SUPFAM" id="SSF50800">
    <property type="entry name" value="PK beta-barrel domain-like"/>
    <property type="match status" value="1"/>
</dbReference>
<evidence type="ECO:0000313" key="2">
    <source>
        <dbReference type="EMBL" id="QOP44605.1"/>
    </source>
</evidence>
<evidence type="ECO:0000313" key="3">
    <source>
        <dbReference type="Proteomes" id="UP000593719"/>
    </source>
</evidence>
<reference evidence="2 3" key="1">
    <citation type="submission" date="2019-06" db="EMBL/GenBank/DDBJ databases">
        <title>Sulfurimonas gotlandica sp. nov., a chemoautotrophic and psychrotolerant epsilonproteobacterium isolated from a pelagic redoxcline, and an emended description of the genus Sulfurimonas.</title>
        <authorList>
            <person name="Wang S."/>
            <person name="Jiang L."/>
            <person name="Shao Z."/>
        </authorList>
    </citation>
    <scope>NUCLEOTIDE SEQUENCE [LARGE SCALE GENOMIC DNA]</scope>
    <source>
        <strain evidence="2 3">S2-6</strain>
    </source>
</reference>